<proteinExistence type="predicted"/>
<name>A0A7S1H2J3_9STRA</name>
<sequence length="140" mass="15170">MSQRVKTALSGNDGRIVDIISSKRFRGDVLDLFAEVTAEKDSVDILVVVCEAFAGSLRYHLDIAATLRKQLVKVAESIAMIARRGAASEDPKTALFEIVVGFMPTGRGCMMVLIPEQGLQGSLSNVRELLKHGLQVARGK</sequence>
<reference evidence="1" key="1">
    <citation type="submission" date="2021-01" db="EMBL/GenBank/DDBJ databases">
        <authorList>
            <person name="Corre E."/>
            <person name="Pelletier E."/>
            <person name="Niang G."/>
            <person name="Scheremetjew M."/>
            <person name="Finn R."/>
            <person name="Kale V."/>
            <person name="Holt S."/>
            <person name="Cochrane G."/>
            <person name="Meng A."/>
            <person name="Brown T."/>
            <person name="Cohen L."/>
        </authorList>
    </citation>
    <scope>NUCLEOTIDE SEQUENCE</scope>
</reference>
<evidence type="ECO:0000313" key="1">
    <source>
        <dbReference type="EMBL" id="CAD8961318.1"/>
    </source>
</evidence>
<organism evidence="1">
    <name type="scientific">Thalassionema nitzschioides</name>
    <dbReference type="NCBI Taxonomy" id="33649"/>
    <lineage>
        <taxon>Eukaryota</taxon>
        <taxon>Sar</taxon>
        <taxon>Stramenopiles</taxon>
        <taxon>Ochrophyta</taxon>
        <taxon>Bacillariophyta</taxon>
        <taxon>Fragilariophyceae</taxon>
        <taxon>Fragilariophycidae</taxon>
        <taxon>Thalassionemales</taxon>
        <taxon>Thalassionemataceae</taxon>
        <taxon>Thalassionema</taxon>
    </lineage>
</organism>
<gene>
    <name evidence="1" type="ORF">TNIT0693_LOCUS822</name>
</gene>
<dbReference type="AlphaFoldDB" id="A0A7S1H2J3"/>
<protein>
    <submittedName>
        <fullName evidence="1">Uncharacterized protein</fullName>
    </submittedName>
</protein>
<accession>A0A7S1H2J3</accession>
<dbReference type="EMBL" id="HBFY01002031">
    <property type="protein sequence ID" value="CAD8961318.1"/>
    <property type="molecule type" value="Transcribed_RNA"/>
</dbReference>